<organism evidence="1 2">
    <name type="scientific">Lasiosphaeria hispida</name>
    <dbReference type="NCBI Taxonomy" id="260671"/>
    <lineage>
        <taxon>Eukaryota</taxon>
        <taxon>Fungi</taxon>
        <taxon>Dikarya</taxon>
        <taxon>Ascomycota</taxon>
        <taxon>Pezizomycotina</taxon>
        <taxon>Sordariomycetes</taxon>
        <taxon>Sordariomycetidae</taxon>
        <taxon>Sordariales</taxon>
        <taxon>Lasiosphaeriaceae</taxon>
        <taxon>Lasiosphaeria</taxon>
    </lineage>
</organism>
<comment type="caution">
    <text evidence="1">The sequence shown here is derived from an EMBL/GenBank/DDBJ whole genome shotgun (WGS) entry which is preliminary data.</text>
</comment>
<reference evidence="1" key="2">
    <citation type="submission" date="2023-06" db="EMBL/GenBank/DDBJ databases">
        <authorList>
            <consortium name="Lawrence Berkeley National Laboratory"/>
            <person name="Haridas S."/>
            <person name="Hensen N."/>
            <person name="Bonometti L."/>
            <person name="Westerberg I."/>
            <person name="Brannstrom I.O."/>
            <person name="Guillou S."/>
            <person name="Cros-Aarteil S."/>
            <person name="Calhoun S."/>
            <person name="Kuo A."/>
            <person name="Mondo S."/>
            <person name="Pangilinan J."/>
            <person name="Riley R."/>
            <person name="Labutti K."/>
            <person name="Andreopoulos B."/>
            <person name="Lipzen A."/>
            <person name="Chen C."/>
            <person name="Yanf M."/>
            <person name="Daum C."/>
            <person name="Ng V."/>
            <person name="Clum A."/>
            <person name="Steindorff A."/>
            <person name="Ohm R."/>
            <person name="Martin F."/>
            <person name="Silar P."/>
            <person name="Natvig D."/>
            <person name="Lalanne C."/>
            <person name="Gautier V."/>
            <person name="Ament-Velasquez S.L."/>
            <person name="Kruys A."/>
            <person name="Hutchinson M.I."/>
            <person name="Powell A.J."/>
            <person name="Barry K."/>
            <person name="Miller A.N."/>
            <person name="Grigoriev I.V."/>
            <person name="Debuchy R."/>
            <person name="Gladieux P."/>
            <person name="Thoren M.H."/>
            <person name="Johannesson H."/>
        </authorList>
    </citation>
    <scope>NUCLEOTIDE SEQUENCE</scope>
    <source>
        <strain evidence="1">CBS 955.72</strain>
    </source>
</reference>
<gene>
    <name evidence="1" type="ORF">B0T25DRAFT_422541</name>
</gene>
<proteinExistence type="predicted"/>
<name>A0AAJ0HH20_9PEZI</name>
<dbReference type="AlphaFoldDB" id="A0AAJ0HH20"/>
<accession>A0AAJ0HH20</accession>
<feature type="non-terminal residue" evidence="1">
    <location>
        <position position="1"/>
    </location>
</feature>
<dbReference type="EMBL" id="JAUIQD010000004">
    <property type="protein sequence ID" value="KAK3352562.1"/>
    <property type="molecule type" value="Genomic_DNA"/>
</dbReference>
<protein>
    <submittedName>
        <fullName evidence="1">Uncharacterized protein</fullName>
    </submittedName>
</protein>
<dbReference type="Proteomes" id="UP001275084">
    <property type="component" value="Unassembled WGS sequence"/>
</dbReference>
<feature type="non-terminal residue" evidence="1">
    <location>
        <position position="380"/>
    </location>
</feature>
<sequence>QEKQEPEDADATWHHKQVLLPFDLRDPGTKINNKEVQDLLRSIFPATWDVTEVRYRSHLLFQVDQLPRGPWPVTVGGLPFTILSDDGQGRALMFPRQIHGNPNIKIYSEGYPDNSKALISDANLRRLAAEVNACFEKNVPDIRMLELMFTCERTIYIVLEDHVAINVHRNKLPSWIANRPVGYINNRELHRPSWVDMPAKRVIQPQPNKGVIDNTAYDVLRPGVQINSKYLRDHAHPPVWSTTAGVLVENDAGDAFMTAASHGIGEGETVWQGKRADRIIGKAAVEISFTDISLLKLKEDVAFVNETFETEAGLSPKFIRLRTSEDDMPSGCCYLNSPYIGNMVGVVVHKSVRLFKSDLHPTQGNLRYVVYDWMYTGQEE</sequence>
<reference evidence="1" key="1">
    <citation type="journal article" date="2023" name="Mol. Phylogenet. Evol.">
        <title>Genome-scale phylogeny and comparative genomics of the fungal order Sordariales.</title>
        <authorList>
            <person name="Hensen N."/>
            <person name="Bonometti L."/>
            <person name="Westerberg I."/>
            <person name="Brannstrom I.O."/>
            <person name="Guillou S."/>
            <person name="Cros-Aarteil S."/>
            <person name="Calhoun S."/>
            <person name="Haridas S."/>
            <person name="Kuo A."/>
            <person name="Mondo S."/>
            <person name="Pangilinan J."/>
            <person name="Riley R."/>
            <person name="LaButti K."/>
            <person name="Andreopoulos B."/>
            <person name="Lipzen A."/>
            <person name="Chen C."/>
            <person name="Yan M."/>
            <person name="Daum C."/>
            <person name="Ng V."/>
            <person name="Clum A."/>
            <person name="Steindorff A."/>
            <person name="Ohm R.A."/>
            <person name="Martin F."/>
            <person name="Silar P."/>
            <person name="Natvig D.O."/>
            <person name="Lalanne C."/>
            <person name="Gautier V."/>
            <person name="Ament-Velasquez S.L."/>
            <person name="Kruys A."/>
            <person name="Hutchinson M.I."/>
            <person name="Powell A.J."/>
            <person name="Barry K."/>
            <person name="Miller A.N."/>
            <person name="Grigoriev I.V."/>
            <person name="Debuchy R."/>
            <person name="Gladieux P."/>
            <person name="Hiltunen Thoren M."/>
            <person name="Johannesson H."/>
        </authorList>
    </citation>
    <scope>NUCLEOTIDE SEQUENCE</scope>
    <source>
        <strain evidence="1">CBS 955.72</strain>
    </source>
</reference>
<evidence type="ECO:0000313" key="1">
    <source>
        <dbReference type="EMBL" id="KAK3352562.1"/>
    </source>
</evidence>
<keyword evidence="2" id="KW-1185">Reference proteome</keyword>
<evidence type="ECO:0000313" key="2">
    <source>
        <dbReference type="Proteomes" id="UP001275084"/>
    </source>
</evidence>